<dbReference type="InterPro" id="IPR025799">
    <property type="entry name" value="Arg_MeTrfase"/>
</dbReference>
<dbReference type="InterPro" id="IPR029063">
    <property type="entry name" value="SAM-dependent_MTases_sf"/>
</dbReference>
<reference evidence="6" key="1">
    <citation type="submission" date="2022-07" db="EMBL/GenBank/DDBJ databases">
        <title>Phylogenomic reconstructions and comparative analyses of Kickxellomycotina fungi.</title>
        <authorList>
            <person name="Reynolds N.K."/>
            <person name="Stajich J.E."/>
            <person name="Barry K."/>
            <person name="Grigoriev I.V."/>
            <person name="Crous P."/>
            <person name="Smith M.E."/>
        </authorList>
    </citation>
    <scope>NUCLEOTIDE SEQUENCE</scope>
    <source>
        <strain evidence="6">RSA 861</strain>
    </source>
</reference>
<dbReference type="GO" id="GO:0035242">
    <property type="term" value="F:protein-arginine omega-N asymmetric methyltransferase activity"/>
    <property type="evidence" value="ECO:0007669"/>
    <property type="project" value="UniProtKB-EC"/>
</dbReference>
<dbReference type="EMBL" id="JANBPT010002049">
    <property type="protein sequence ID" value="KAJ1903940.1"/>
    <property type="molecule type" value="Genomic_DNA"/>
</dbReference>
<keyword evidence="2 4" id="KW-0808">Transferase</keyword>
<dbReference type="GO" id="GO:0005634">
    <property type="term" value="C:nucleus"/>
    <property type="evidence" value="ECO:0007669"/>
    <property type="project" value="TreeGrafter"/>
</dbReference>
<comment type="caution">
    <text evidence="6">The sequence shown here is derived from an EMBL/GenBank/DDBJ whole genome shotgun (WGS) entry which is preliminary data.</text>
</comment>
<evidence type="ECO:0000256" key="4">
    <source>
        <dbReference type="PROSITE-ProRule" id="PRU01015"/>
    </source>
</evidence>
<sequence>MLDTVLVARDRYLKPDGLIFPDKATMHIAAIEDAEYRREKIDFWDDVYGFDMRAIKEVALKEPLVDTVDPQAVNTTDCIFKTIDIKTVTKEELSFSVPFEIRCTRRDY</sequence>
<dbReference type="Proteomes" id="UP001150569">
    <property type="component" value="Unassembled WGS sequence"/>
</dbReference>
<name>A0A9W8DHI1_9FUNG</name>
<dbReference type="InterPro" id="IPR055135">
    <property type="entry name" value="PRMT_dom"/>
</dbReference>
<keyword evidence="1 4" id="KW-0489">Methyltransferase</keyword>
<feature type="domain" description="Protein arginine N-methyltransferase" evidence="5">
    <location>
        <begin position="22"/>
        <end position="108"/>
    </location>
</feature>
<evidence type="ECO:0000256" key="3">
    <source>
        <dbReference type="ARBA" id="ARBA00022691"/>
    </source>
</evidence>
<dbReference type="SUPFAM" id="SSF53335">
    <property type="entry name" value="S-adenosyl-L-methionine-dependent methyltransferases"/>
    <property type="match status" value="1"/>
</dbReference>
<dbReference type="EC" id="2.1.1.319" evidence="6"/>
<dbReference type="AlphaFoldDB" id="A0A9W8DHI1"/>
<evidence type="ECO:0000313" key="6">
    <source>
        <dbReference type="EMBL" id="KAJ1903940.1"/>
    </source>
</evidence>
<organism evidence="6 7">
    <name type="scientific">Tieghemiomyces parasiticus</name>
    <dbReference type="NCBI Taxonomy" id="78921"/>
    <lineage>
        <taxon>Eukaryota</taxon>
        <taxon>Fungi</taxon>
        <taxon>Fungi incertae sedis</taxon>
        <taxon>Zoopagomycota</taxon>
        <taxon>Kickxellomycotina</taxon>
        <taxon>Dimargaritomycetes</taxon>
        <taxon>Dimargaritales</taxon>
        <taxon>Dimargaritaceae</taxon>
        <taxon>Tieghemiomyces</taxon>
    </lineage>
</organism>
<evidence type="ECO:0000259" key="5">
    <source>
        <dbReference type="Pfam" id="PF22528"/>
    </source>
</evidence>
<evidence type="ECO:0000256" key="1">
    <source>
        <dbReference type="ARBA" id="ARBA00022603"/>
    </source>
</evidence>
<dbReference type="PANTHER" id="PTHR11006:SF53">
    <property type="entry name" value="PROTEIN ARGININE N-METHYLTRANSFERASE 3"/>
    <property type="match status" value="1"/>
</dbReference>
<dbReference type="GO" id="GO:0042054">
    <property type="term" value="F:histone methyltransferase activity"/>
    <property type="evidence" value="ECO:0007669"/>
    <property type="project" value="TreeGrafter"/>
</dbReference>
<dbReference type="GO" id="GO:0032259">
    <property type="term" value="P:methylation"/>
    <property type="evidence" value="ECO:0007669"/>
    <property type="project" value="UniProtKB-KW"/>
</dbReference>
<feature type="non-terminal residue" evidence="6">
    <location>
        <position position="108"/>
    </location>
</feature>
<evidence type="ECO:0000256" key="2">
    <source>
        <dbReference type="ARBA" id="ARBA00022679"/>
    </source>
</evidence>
<accession>A0A9W8DHI1</accession>
<gene>
    <name evidence="6" type="primary">HMT1_2</name>
    <name evidence="6" type="ORF">IWQ60_012514</name>
</gene>
<dbReference type="Gene3D" id="2.70.160.11">
    <property type="entry name" value="Hnrnp arginine n-methyltransferase1"/>
    <property type="match status" value="1"/>
</dbReference>
<dbReference type="Pfam" id="PF22528">
    <property type="entry name" value="PRMT_C"/>
    <property type="match status" value="1"/>
</dbReference>
<dbReference type="PANTHER" id="PTHR11006">
    <property type="entry name" value="PROTEIN ARGININE N-METHYLTRANSFERASE"/>
    <property type="match status" value="1"/>
</dbReference>
<dbReference type="OrthoDB" id="7848332at2759"/>
<dbReference type="PROSITE" id="PS51678">
    <property type="entry name" value="SAM_MT_PRMT"/>
    <property type="match status" value="1"/>
</dbReference>
<keyword evidence="3 4" id="KW-0949">S-adenosyl-L-methionine</keyword>
<proteinExistence type="predicted"/>
<evidence type="ECO:0000313" key="7">
    <source>
        <dbReference type="Proteomes" id="UP001150569"/>
    </source>
</evidence>
<keyword evidence="7" id="KW-1185">Reference proteome</keyword>
<protein>
    <submittedName>
        <fullName evidence="6">Nuclear SAM-dependent mono-and asymmetric methyltransferase</fullName>
        <ecNumber evidence="6">2.1.1.319</ecNumber>
    </submittedName>
</protein>